<dbReference type="Proteomes" id="UP000184604">
    <property type="component" value="Chromosome"/>
</dbReference>
<dbReference type="InterPro" id="IPR043740">
    <property type="entry name" value="DUF5685"/>
</dbReference>
<proteinExistence type="predicted"/>
<reference evidence="1 2" key="1">
    <citation type="submission" date="2016-12" db="EMBL/GenBank/DDBJ databases">
        <title>Complete genome sequence of Clostridium kluyveri JZZ isolated from the pit mud of a Chinese flavor liquor-making factory.</title>
        <authorList>
            <person name="Wang Y."/>
        </authorList>
    </citation>
    <scope>NUCLEOTIDE SEQUENCE [LARGE SCALE GENOMIC DNA]</scope>
    <source>
        <strain evidence="1 2">JZZ</strain>
    </source>
</reference>
<sequence>MFGYVTPCKMELKMKDYEKFKAYYCGLCISIKNNIGNIPRVSLNYDMTFLALLLDSLECDNQVYMKKRCLFHPANKKIILKDNAPLKYAAFCNISLSYFKVLDDVYDENSLKGKIMYLCLKRYLSNMPDNFKNIFENIKNKLENLYTLEKSSQSMSIDALSHPFGDLTGFILKSYNNYNASVEDLYLLGYNLGKWIYIIDAFDDLKRDMQKNKFNAINVCFNDKDLCYDNFIIEIMPRIDFILGTCAAQCTNIFNKLPIKKNKELIYNILQYGLLDKMDRVFKRGVYKNEKSI</sequence>
<evidence type="ECO:0000313" key="1">
    <source>
        <dbReference type="EMBL" id="APM40945.1"/>
    </source>
</evidence>
<gene>
    <name evidence="1" type="ORF">BS101_20645</name>
</gene>
<evidence type="ECO:0000313" key="2">
    <source>
        <dbReference type="Proteomes" id="UP000184604"/>
    </source>
</evidence>
<dbReference type="RefSeq" id="WP_073540592.1">
    <property type="nucleotide sequence ID" value="NZ_CP018335.1"/>
</dbReference>
<dbReference type="Pfam" id="PF18937">
    <property type="entry name" value="DUF5685"/>
    <property type="match status" value="1"/>
</dbReference>
<dbReference type="EMBL" id="CP018335">
    <property type="protein sequence ID" value="APM40945.1"/>
    <property type="molecule type" value="Genomic_DNA"/>
</dbReference>
<accession>A0A1L5FD54</accession>
<organism evidence="1 2">
    <name type="scientific">Clostridium kluyveri</name>
    <dbReference type="NCBI Taxonomy" id="1534"/>
    <lineage>
        <taxon>Bacteria</taxon>
        <taxon>Bacillati</taxon>
        <taxon>Bacillota</taxon>
        <taxon>Clostridia</taxon>
        <taxon>Eubacteriales</taxon>
        <taxon>Clostridiaceae</taxon>
        <taxon>Clostridium</taxon>
    </lineage>
</organism>
<dbReference type="AlphaFoldDB" id="A0A1L5FD54"/>
<protein>
    <submittedName>
        <fullName evidence="1">Uncharacterized protein</fullName>
    </submittedName>
</protein>
<dbReference type="OrthoDB" id="1722540at2"/>
<name>A0A1L5FD54_CLOKL</name>